<evidence type="ECO:0000313" key="3">
    <source>
        <dbReference type="Proteomes" id="UP000215914"/>
    </source>
</evidence>
<dbReference type="AlphaFoldDB" id="A0A251TC50"/>
<gene>
    <name evidence="2" type="ORF">HannXRQ_Chr11g0344891</name>
    <name evidence="1" type="ORF">HanXRQr2_Chr11g0508101</name>
</gene>
<dbReference type="EMBL" id="MNCJ02000326">
    <property type="protein sequence ID" value="KAF5783450.1"/>
    <property type="molecule type" value="Genomic_DNA"/>
</dbReference>
<reference evidence="1 3" key="1">
    <citation type="journal article" date="2017" name="Nature">
        <title>The sunflower genome provides insights into oil metabolism, flowering and Asterid evolution.</title>
        <authorList>
            <person name="Badouin H."/>
            <person name="Gouzy J."/>
            <person name="Grassa C.J."/>
            <person name="Murat F."/>
            <person name="Staton S.E."/>
            <person name="Cottret L."/>
            <person name="Lelandais-Briere C."/>
            <person name="Owens G.L."/>
            <person name="Carrere S."/>
            <person name="Mayjonade B."/>
            <person name="Legrand L."/>
            <person name="Gill N."/>
            <person name="Kane N.C."/>
            <person name="Bowers J.E."/>
            <person name="Hubner S."/>
            <person name="Bellec A."/>
            <person name="Berard A."/>
            <person name="Berges H."/>
            <person name="Blanchet N."/>
            <person name="Boniface M.C."/>
            <person name="Brunel D."/>
            <person name="Catrice O."/>
            <person name="Chaidir N."/>
            <person name="Claudel C."/>
            <person name="Donnadieu C."/>
            <person name="Faraut T."/>
            <person name="Fievet G."/>
            <person name="Helmstetter N."/>
            <person name="King M."/>
            <person name="Knapp S.J."/>
            <person name="Lai Z."/>
            <person name="Le Paslier M.C."/>
            <person name="Lippi Y."/>
            <person name="Lorenzon L."/>
            <person name="Mandel J.R."/>
            <person name="Marage G."/>
            <person name="Marchand G."/>
            <person name="Marquand E."/>
            <person name="Bret-Mestries E."/>
            <person name="Morien E."/>
            <person name="Nambeesan S."/>
            <person name="Nguyen T."/>
            <person name="Pegot-Espagnet P."/>
            <person name="Pouilly N."/>
            <person name="Raftis F."/>
            <person name="Sallet E."/>
            <person name="Schiex T."/>
            <person name="Thomas J."/>
            <person name="Vandecasteele C."/>
            <person name="Vares D."/>
            <person name="Vear F."/>
            <person name="Vautrin S."/>
            <person name="Crespi M."/>
            <person name="Mangin B."/>
            <person name="Burke J.M."/>
            <person name="Salse J."/>
            <person name="Munos S."/>
            <person name="Vincourt P."/>
            <person name="Rieseberg L.H."/>
            <person name="Langlade N.B."/>
        </authorList>
    </citation>
    <scope>NUCLEOTIDE SEQUENCE [LARGE SCALE GENOMIC DNA]</scope>
    <source>
        <strain evidence="3">cv. SF193</strain>
        <tissue evidence="1">Leaves</tissue>
    </source>
</reference>
<name>A0A251TC50_HELAN</name>
<evidence type="ECO:0000313" key="1">
    <source>
        <dbReference type="EMBL" id="KAF5783450.1"/>
    </source>
</evidence>
<dbReference type="Gramene" id="mRNA:HanXRQr2_Chr11g0508101">
    <property type="protein sequence ID" value="CDS:HanXRQr2_Chr11g0508101.1"/>
    <property type="gene ID" value="HanXRQr2_Chr11g0508101"/>
</dbReference>
<reference evidence="1" key="3">
    <citation type="submission" date="2020-06" db="EMBL/GenBank/DDBJ databases">
        <title>Helianthus annuus Genome sequencing and assembly Release 2.</title>
        <authorList>
            <person name="Gouzy J."/>
            <person name="Langlade N."/>
            <person name="Munos S."/>
        </authorList>
    </citation>
    <scope>NUCLEOTIDE SEQUENCE</scope>
    <source>
        <tissue evidence="1">Leaves</tissue>
    </source>
</reference>
<reference evidence="2" key="2">
    <citation type="submission" date="2017-02" db="EMBL/GenBank/DDBJ databases">
        <title>Sunflower complete genome.</title>
        <authorList>
            <person name="Langlade N."/>
            <person name="Munos S."/>
        </authorList>
    </citation>
    <scope>NUCLEOTIDE SEQUENCE [LARGE SCALE GENOMIC DNA]</scope>
    <source>
        <tissue evidence="2">Leaves</tissue>
    </source>
</reference>
<dbReference type="InParanoid" id="A0A251TC50"/>
<organism evidence="2 3">
    <name type="scientific">Helianthus annuus</name>
    <name type="common">Common sunflower</name>
    <dbReference type="NCBI Taxonomy" id="4232"/>
    <lineage>
        <taxon>Eukaryota</taxon>
        <taxon>Viridiplantae</taxon>
        <taxon>Streptophyta</taxon>
        <taxon>Embryophyta</taxon>
        <taxon>Tracheophyta</taxon>
        <taxon>Spermatophyta</taxon>
        <taxon>Magnoliopsida</taxon>
        <taxon>eudicotyledons</taxon>
        <taxon>Gunneridae</taxon>
        <taxon>Pentapetalae</taxon>
        <taxon>asterids</taxon>
        <taxon>campanulids</taxon>
        <taxon>Asterales</taxon>
        <taxon>Asteraceae</taxon>
        <taxon>Asteroideae</taxon>
        <taxon>Heliantheae alliance</taxon>
        <taxon>Heliantheae</taxon>
        <taxon>Helianthus</taxon>
    </lineage>
</organism>
<protein>
    <submittedName>
        <fullName evidence="2">Uncharacterized protein</fullName>
    </submittedName>
</protein>
<dbReference type="Proteomes" id="UP000215914">
    <property type="component" value="Chromosome 11"/>
</dbReference>
<accession>A0A251TC50</accession>
<evidence type="ECO:0000313" key="2">
    <source>
        <dbReference type="EMBL" id="OTG08720.1"/>
    </source>
</evidence>
<keyword evidence="3" id="KW-1185">Reference proteome</keyword>
<proteinExistence type="predicted"/>
<dbReference type="EMBL" id="CM007900">
    <property type="protein sequence ID" value="OTG08720.1"/>
    <property type="molecule type" value="Genomic_DNA"/>
</dbReference>
<sequence>MEVGSIGFGVRFDMGPVGEFLEMVLSLRIRFFSIVVSLFKLKGKNGIHVVWIIRHALKVK</sequence>